<name>A0A1V2L5R1_CYBFA</name>
<dbReference type="InterPro" id="IPR012337">
    <property type="entry name" value="RNaseH-like_sf"/>
</dbReference>
<dbReference type="GO" id="GO:0005634">
    <property type="term" value="C:nucleus"/>
    <property type="evidence" value="ECO:0007669"/>
    <property type="project" value="TreeGrafter"/>
</dbReference>
<dbReference type="InterPro" id="IPR040151">
    <property type="entry name" value="Gfd2/YDR514C-like"/>
</dbReference>
<dbReference type="VEuPathDB" id="FungiDB:BON22_3278"/>
<proteinExistence type="predicted"/>
<dbReference type="SUPFAM" id="SSF53098">
    <property type="entry name" value="Ribonuclease H-like"/>
    <property type="match status" value="1"/>
</dbReference>
<accession>A0A1V2L5R1</accession>
<dbReference type="GO" id="GO:0003676">
    <property type="term" value="F:nucleic acid binding"/>
    <property type="evidence" value="ECO:0007669"/>
    <property type="project" value="InterPro"/>
</dbReference>
<gene>
    <name evidence="2" type="ORF">BON22_3278</name>
</gene>
<organism evidence="2 3">
    <name type="scientific">Cyberlindnera fabianii</name>
    <name type="common">Yeast</name>
    <name type="synonym">Hansenula fabianii</name>
    <dbReference type="NCBI Taxonomy" id="36022"/>
    <lineage>
        <taxon>Eukaryota</taxon>
        <taxon>Fungi</taxon>
        <taxon>Dikarya</taxon>
        <taxon>Ascomycota</taxon>
        <taxon>Saccharomycotina</taxon>
        <taxon>Saccharomycetes</taxon>
        <taxon>Phaffomycetales</taxon>
        <taxon>Phaffomycetaceae</taxon>
        <taxon>Cyberlindnera</taxon>
    </lineage>
</organism>
<sequence length="376" mass="42118">MYNRLRSSAPPFITGTCRKLTTVSTIPPNAAAISQVFTLTSHVSNHLKRFPFRVPSSSNGVQSSHAAASSTHFEGLLAKFRTNAQDDGFFKSNTQPESPQTLAMTLSSKAIVVAIDTGGHCPTCVSDIGFCIYDKLRNSVYMIQIDINGRKLSRKSGIMTNLLAIPLKLDENQTMEFASKLLWYYLVEQRRAGHDVCMVGHSLERDLKSLRALGINVPRHVPKIDTDVLCRETMFQQGLNLRKLALSLGITELKPFHPSVNDAYYTLHVLLRLVNTPQFTKVPFQKLQAQHRKYMLRLDRKLVKETQKGWISQLKSEDPAKTAYELRRQERQFAKRFGLSFDPDPTLGNSSAAYGTVFISDEAGRSDGKFATMVSS</sequence>
<dbReference type="InterPro" id="IPR048519">
    <property type="entry name" value="Gfd2/YDR514C-like_C"/>
</dbReference>
<dbReference type="PANTHER" id="PTHR28083">
    <property type="entry name" value="GOOD FOR FULL DBP5 ACTIVITY PROTEIN 2"/>
    <property type="match status" value="1"/>
</dbReference>
<reference evidence="3" key="1">
    <citation type="journal article" date="2017" name="Genome Announc.">
        <title>Genome sequences of Cyberlindnera fabianii 65, Pichia kudriavzevii 129, and Saccharomyces cerevisiae 131 isolated from fermented masau fruits in Zimbabwe.</title>
        <authorList>
            <person name="van Rijswijck I.M.H."/>
            <person name="Derks M.F.L."/>
            <person name="Abee T."/>
            <person name="de Ridder D."/>
            <person name="Smid E.J."/>
        </authorList>
    </citation>
    <scope>NUCLEOTIDE SEQUENCE [LARGE SCALE GENOMIC DNA]</scope>
    <source>
        <strain evidence="3">65</strain>
    </source>
</reference>
<evidence type="ECO:0000259" key="1">
    <source>
        <dbReference type="Pfam" id="PF21762"/>
    </source>
</evidence>
<dbReference type="Pfam" id="PF21762">
    <property type="entry name" value="DEDDh_C"/>
    <property type="match status" value="1"/>
</dbReference>
<dbReference type="Gene3D" id="3.30.420.10">
    <property type="entry name" value="Ribonuclease H-like superfamily/Ribonuclease H"/>
    <property type="match status" value="1"/>
</dbReference>
<dbReference type="InterPro" id="IPR036397">
    <property type="entry name" value="RNaseH_sf"/>
</dbReference>
<dbReference type="PANTHER" id="PTHR28083:SF1">
    <property type="entry name" value="GOOD FOR FULL DBP5 ACTIVITY PROTEIN 2"/>
    <property type="match status" value="1"/>
</dbReference>
<evidence type="ECO:0000313" key="3">
    <source>
        <dbReference type="Proteomes" id="UP000189513"/>
    </source>
</evidence>
<protein>
    <submittedName>
        <fullName evidence="2">Good for full DBP5 activity protein 2</fullName>
    </submittedName>
</protein>
<evidence type="ECO:0000313" key="2">
    <source>
        <dbReference type="EMBL" id="ONH66905.1"/>
    </source>
</evidence>
<feature type="domain" description="Gfd2/YDR514C-like C-terminal" evidence="1">
    <location>
        <begin position="187"/>
        <end position="272"/>
    </location>
</feature>
<dbReference type="Proteomes" id="UP000189513">
    <property type="component" value="Unassembled WGS sequence"/>
</dbReference>
<dbReference type="EMBL" id="MPUK01000005">
    <property type="protein sequence ID" value="ONH66905.1"/>
    <property type="molecule type" value="Genomic_DNA"/>
</dbReference>
<dbReference type="AlphaFoldDB" id="A0A1V2L5R1"/>
<comment type="caution">
    <text evidence="2">The sequence shown here is derived from an EMBL/GenBank/DDBJ whole genome shotgun (WGS) entry which is preliminary data.</text>
</comment>
<keyword evidence="3" id="KW-1185">Reference proteome</keyword>